<protein>
    <submittedName>
        <fullName evidence="1">Uncharacterized protein</fullName>
    </submittedName>
</protein>
<dbReference type="Proteomes" id="UP001162501">
    <property type="component" value="Chromosome 1"/>
</dbReference>
<sequence length="390" mass="40981">MSVVHPLPFTGLNQMEEENSQLSPISTVFFFTIIIFIFFTIIIPNMESIYRSPTARAQGARPGPPRPALEKAYSRLGRHGLPGAGLAPGSKAGTRHFGDGNGRPPGRVQPRRGPEGHGPGGGDDRDPPRGRREPGIPQTQTLPGGSLPNRPPGPGHAGTPKRPTAKPGTLGPSRPERRPLRAPGSPELGASKRPQGGPEPRPPPAPARQPAPRPPRAAWAASESPGHRRAEPSRAEPSERALPSRAEAGRAAQRSPDQPSAAQPGAAESRPPAGKQRAPAPRAPPRPGSREPGTPTRVSSPTGPQRGHPRERSARGDTSVPAFTLLSHTSAWHSLTRPLCPEQPRSPPRLSGVSLPDKAGQGTPSGTWRGGYSPEGNVPGNREGVATGRE</sequence>
<organism evidence="1 2">
    <name type="scientific">Rangifer tarandus platyrhynchus</name>
    <name type="common">Svalbard reindeer</name>
    <dbReference type="NCBI Taxonomy" id="3082113"/>
    <lineage>
        <taxon>Eukaryota</taxon>
        <taxon>Metazoa</taxon>
        <taxon>Chordata</taxon>
        <taxon>Craniata</taxon>
        <taxon>Vertebrata</taxon>
        <taxon>Euteleostomi</taxon>
        <taxon>Mammalia</taxon>
        <taxon>Eutheria</taxon>
        <taxon>Laurasiatheria</taxon>
        <taxon>Artiodactyla</taxon>
        <taxon>Ruminantia</taxon>
        <taxon>Pecora</taxon>
        <taxon>Cervidae</taxon>
        <taxon>Odocoileinae</taxon>
        <taxon>Rangifer</taxon>
    </lineage>
</organism>
<name>A0AC59Y3E1_RANTA</name>
<accession>A0AC59Y3E1</accession>
<gene>
    <name evidence="1" type="ORF">MRATA1EN22A_LOCUS1287</name>
</gene>
<evidence type="ECO:0000313" key="2">
    <source>
        <dbReference type="Proteomes" id="UP001162501"/>
    </source>
</evidence>
<evidence type="ECO:0000313" key="1">
    <source>
        <dbReference type="EMBL" id="CAM9347257.1"/>
    </source>
</evidence>
<proteinExistence type="predicted"/>
<reference evidence="1" key="2">
    <citation type="submission" date="2025-03" db="EMBL/GenBank/DDBJ databases">
        <authorList>
            <consortium name="ELIXIR-Norway"/>
            <consortium name="Elixir Norway"/>
        </authorList>
    </citation>
    <scope>NUCLEOTIDE SEQUENCE</scope>
</reference>
<dbReference type="EMBL" id="OX596085">
    <property type="protein sequence ID" value="CAM9347257.1"/>
    <property type="molecule type" value="Genomic_DNA"/>
</dbReference>
<reference evidence="1" key="1">
    <citation type="submission" date="2023-05" db="EMBL/GenBank/DDBJ databases">
        <authorList>
            <consortium name="ELIXIR-Norway"/>
        </authorList>
    </citation>
    <scope>NUCLEOTIDE SEQUENCE</scope>
</reference>